<dbReference type="InterPro" id="IPR006103">
    <property type="entry name" value="Glyco_hydro_2_cat"/>
</dbReference>
<organism evidence="7 8">
    <name type="scientific">Paenibacillus sepulcri</name>
    <dbReference type="NCBI Taxonomy" id="359917"/>
    <lineage>
        <taxon>Bacteria</taxon>
        <taxon>Bacillati</taxon>
        <taxon>Bacillota</taxon>
        <taxon>Bacilli</taxon>
        <taxon>Bacillales</taxon>
        <taxon>Paenibacillaceae</taxon>
        <taxon>Paenibacillus</taxon>
    </lineage>
</organism>
<evidence type="ECO:0000259" key="6">
    <source>
        <dbReference type="Pfam" id="PF22666"/>
    </source>
</evidence>
<dbReference type="PANTHER" id="PTHR42732">
    <property type="entry name" value="BETA-GALACTOSIDASE"/>
    <property type="match status" value="1"/>
</dbReference>
<sequence length="460" mass="53100">ETAGIPDFRGPTDEEGRWTGYYRSEFAFRPASPDNRVYLAFKGVDYKAAVYFNDKCVGAHEGFFAPFEFDVTELLQENNTLVIEVQNDYPMMGVGGTLLDGDKIYAATGPGWDDPDSGWHHCPPGAGLYNKVYVEERPPLFIKDIFVRPNIDEAYAEIWVDAENATDGLIEDREICIEILPDNFTGETYGPFPFVIAYAGPGMNYFRYRIELPAFRLWELESPCLYIARVSLRSGGQWTDCQDRHFGMRKFQLDEQSLPKGSLYFNNRPIILRGANEMGHLQQCVMRADDGQLIDDILIAKLANMNFFRMTQRPVQEEIYDYFDRLGMLHQSDLPTFGHIRRNQFVEAVRQAAEMERLIRSHPSSVIVSLINEPSRTEKRRKGHRFLFRDELEAFFVAARQAIYIENPDRVVKNTDGDYDPPTREGLPDFHCYTMWYTDNIMPVGKMHHGFLPPIREGWK</sequence>
<dbReference type="PANTHER" id="PTHR42732:SF1">
    <property type="entry name" value="BETA-MANNOSIDASE"/>
    <property type="match status" value="1"/>
</dbReference>
<evidence type="ECO:0000259" key="5">
    <source>
        <dbReference type="Pfam" id="PF02836"/>
    </source>
</evidence>
<accession>A0ABS7CF37</accession>
<dbReference type="Pfam" id="PF00703">
    <property type="entry name" value="Glyco_hydro_2"/>
    <property type="match status" value="1"/>
</dbReference>
<dbReference type="InterPro" id="IPR017853">
    <property type="entry name" value="GH"/>
</dbReference>
<keyword evidence="8" id="KW-1185">Reference proteome</keyword>
<comment type="caution">
    <text evidence="7">The sequence shown here is derived from an EMBL/GenBank/DDBJ whole genome shotgun (WGS) entry which is preliminary data.</text>
</comment>
<dbReference type="Gene3D" id="3.20.20.80">
    <property type="entry name" value="Glycosidases"/>
    <property type="match status" value="1"/>
</dbReference>
<feature type="domain" description="Beta-mannosidase-like galactose-binding" evidence="6">
    <location>
        <begin position="21"/>
        <end position="88"/>
    </location>
</feature>
<dbReference type="Pfam" id="PF22666">
    <property type="entry name" value="Glyco_hydro_2_N2"/>
    <property type="match status" value="1"/>
</dbReference>
<evidence type="ECO:0000313" key="7">
    <source>
        <dbReference type="EMBL" id="MBW7459542.1"/>
    </source>
</evidence>
<dbReference type="SUPFAM" id="SSF49785">
    <property type="entry name" value="Galactose-binding domain-like"/>
    <property type="match status" value="1"/>
</dbReference>
<feature type="non-terminal residue" evidence="7">
    <location>
        <position position="460"/>
    </location>
</feature>
<evidence type="ECO:0000259" key="4">
    <source>
        <dbReference type="Pfam" id="PF00703"/>
    </source>
</evidence>
<reference evidence="7 8" key="1">
    <citation type="submission" date="2021-07" db="EMBL/GenBank/DDBJ databases">
        <title>Paenibacillus radiodurans sp. nov., isolated from the southeastern edge of Tengger Desert.</title>
        <authorList>
            <person name="Zhang G."/>
        </authorList>
    </citation>
    <scope>NUCLEOTIDE SEQUENCE [LARGE SCALE GENOMIC DNA]</scope>
    <source>
        <strain evidence="7 8">CCM 7311</strain>
    </source>
</reference>
<protein>
    <submittedName>
        <fullName evidence="7">Glycoside hydrolase family 2</fullName>
    </submittedName>
</protein>
<dbReference type="SUPFAM" id="SSF49303">
    <property type="entry name" value="beta-Galactosidase/glucuronidase domain"/>
    <property type="match status" value="1"/>
</dbReference>
<comment type="similarity">
    <text evidence="1">Belongs to the glycosyl hydrolase 2 family.</text>
</comment>
<dbReference type="InterPro" id="IPR013783">
    <property type="entry name" value="Ig-like_fold"/>
</dbReference>
<evidence type="ECO:0000256" key="2">
    <source>
        <dbReference type="ARBA" id="ARBA00022801"/>
    </source>
</evidence>
<dbReference type="Proteomes" id="UP001519887">
    <property type="component" value="Unassembled WGS sequence"/>
</dbReference>
<feature type="domain" description="Glycoside hydrolase family 2 catalytic" evidence="5">
    <location>
        <begin position="260"/>
        <end position="378"/>
    </location>
</feature>
<dbReference type="Gene3D" id="2.60.40.10">
    <property type="entry name" value="Immunoglobulins"/>
    <property type="match status" value="1"/>
</dbReference>
<name>A0ABS7CF37_9BACL</name>
<feature type="non-terminal residue" evidence="7">
    <location>
        <position position="1"/>
    </location>
</feature>
<dbReference type="Gene3D" id="2.60.120.260">
    <property type="entry name" value="Galactose-binding domain-like"/>
    <property type="match status" value="1"/>
</dbReference>
<evidence type="ECO:0000256" key="3">
    <source>
        <dbReference type="ARBA" id="ARBA00023295"/>
    </source>
</evidence>
<keyword evidence="3" id="KW-0326">Glycosidase</keyword>
<dbReference type="EMBL" id="JAHZIK010001697">
    <property type="protein sequence ID" value="MBW7459542.1"/>
    <property type="molecule type" value="Genomic_DNA"/>
</dbReference>
<proteinExistence type="inferred from homology"/>
<feature type="domain" description="Glycoside hydrolase family 2 immunoglobulin-like beta-sandwich" evidence="4">
    <location>
        <begin position="141"/>
        <end position="249"/>
    </location>
</feature>
<dbReference type="SUPFAM" id="SSF51445">
    <property type="entry name" value="(Trans)glycosidases"/>
    <property type="match status" value="1"/>
</dbReference>
<dbReference type="InterPro" id="IPR051913">
    <property type="entry name" value="GH2_Domain-Containing"/>
</dbReference>
<gene>
    <name evidence="7" type="ORF">K0U00_36340</name>
</gene>
<dbReference type="Pfam" id="PF02836">
    <property type="entry name" value="Glyco_hydro_2_C"/>
    <property type="match status" value="1"/>
</dbReference>
<dbReference type="InterPro" id="IPR054593">
    <property type="entry name" value="Beta-mannosidase-like_N2"/>
</dbReference>
<evidence type="ECO:0000313" key="8">
    <source>
        <dbReference type="Proteomes" id="UP001519887"/>
    </source>
</evidence>
<dbReference type="GO" id="GO:0016787">
    <property type="term" value="F:hydrolase activity"/>
    <property type="evidence" value="ECO:0007669"/>
    <property type="project" value="UniProtKB-KW"/>
</dbReference>
<dbReference type="InterPro" id="IPR008979">
    <property type="entry name" value="Galactose-bd-like_sf"/>
</dbReference>
<keyword evidence="2 7" id="KW-0378">Hydrolase</keyword>
<evidence type="ECO:0000256" key="1">
    <source>
        <dbReference type="ARBA" id="ARBA00007401"/>
    </source>
</evidence>
<dbReference type="InterPro" id="IPR036156">
    <property type="entry name" value="Beta-gal/glucu_dom_sf"/>
</dbReference>
<dbReference type="InterPro" id="IPR006102">
    <property type="entry name" value="Ig-like_GH2"/>
</dbReference>